<gene>
    <name evidence="2" type="ORF">ACFQBQ_05275</name>
</gene>
<dbReference type="Proteomes" id="UP001596391">
    <property type="component" value="Unassembled WGS sequence"/>
</dbReference>
<dbReference type="EMBL" id="JBHSWI010000001">
    <property type="protein sequence ID" value="MFC6645012.1"/>
    <property type="molecule type" value="Genomic_DNA"/>
</dbReference>
<evidence type="ECO:0000313" key="3">
    <source>
        <dbReference type="Proteomes" id="UP001596391"/>
    </source>
</evidence>
<protein>
    <submittedName>
        <fullName evidence="2">ComEC/Rec2 family competence protein</fullName>
    </submittedName>
</protein>
<evidence type="ECO:0000313" key="2">
    <source>
        <dbReference type="EMBL" id="MFC6645012.1"/>
    </source>
</evidence>
<dbReference type="InterPro" id="IPR036866">
    <property type="entry name" value="RibonucZ/Hydroxyglut_hydro"/>
</dbReference>
<dbReference type="Pfam" id="PF00753">
    <property type="entry name" value="Lactamase_B"/>
    <property type="match status" value="1"/>
</dbReference>
<dbReference type="InterPro" id="IPR006311">
    <property type="entry name" value="TAT_signal"/>
</dbReference>
<dbReference type="PROSITE" id="PS51318">
    <property type="entry name" value="TAT"/>
    <property type="match status" value="1"/>
</dbReference>
<proteinExistence type="predicted"/>
<dbReference type="RefSeq" id="WP_263371412.1">
    <property type="nucleotide sequence ID" value="NZ_JAGSYD010000003.1"/>
</dbReference>
<keyword evidence="3" id="KW-1185">Reference proteome</keyword>
<accession>A0ABW1Z6E3</accession>
<evidence type="ECO:0000259" key="1">
    <source>
        <dbReference type="Pfam" id="PF00753"/>
    </source>
</evidence>
<sequence length="422" mass="45408">MDKLHQLDRRTLLKSLAFASATSACPTAFGEAAFGEAAFGEDASLHQPLPAWSEGHFDIHHIDTARGNSTLLVFPDGTTMLIDAGAVTTAPEGTTNPARPNGTTLRPGQVLAEYILAHAPEKKLDYFLATHLHNDHVDGLADVAAKLPISMCIDRAFPHYAANQQPPASAKAYLDFLSRREDKGEFVIAANVGATDQITLRKDAARYKSFNARILAANGNVWNRATGNVDELLKNIPSAGSAHGYENNYSIATRFEYGAFSYYTGGDLNFDTFDGHTPALDTESPVARSCGRVEVAVANHHGYFDACGAAFTKALDAQAYVIPSWDIGHPGSAQMQRMMGAWDYTNNTPTHDVFALELLPQNALLNRRFAPKLKSQGGHVVVRVAPGGRTYTIYTLDSTVEHGNITGVSGPYTSRAAKAGTA</sequence>
<dbReference type="PANTHER" id="PTHR30619">
    <property type="entry name" value="DNA INTERNALIZATION/COMPETENCE PROTEIN COMEC/REC2"/>
    <property type="match status" value="1"/>
</dbReference>
<reference evidence="3" key="1">
    <citation type="journal article" date="2019" name="Int. J. Syst. Evol. Microbiol.">
        <title>The Global Catalogue of Microorganisms (GCM) 10K type strain sequencing project: providing services to taxonomists for standard genome sequencing and annotation.</title>
        <authorList>
            <consortium name="The Broad Institute Genomics Platform"/>
            <consortium name="The Broad Institute Genome Sequencing Center for Infectious Disease"/>
            <person name="Wu L."/>
            <person name="Ma J."/>
        </authorList>
    </citation>
    <scope>NUCLEOTIDE SEQUENCE [LARGE SCALE GENOMIC DNA]</scope>
    <source>
        <strain evidence="3">CGMCC 1.16026</strain>
    </source>
</reference>
<dbReference type="PROSITE" id="PS51257">
    <property type="entry name" value="PROKAR_LIPOPROTEIN"/>
    <property type="match status" value="1"/>
</dbReference>
<dbReference type="PANTHER" id="PTHR30619:SF1">
    <property type="entry name" value="RECOMBINATION PROTEIN 2"/>
    <property type="match status" value="1"/>
</dbReference>
<organism evidence="2 3">
    <name type="scientific">Granulicella cerasi</name>
    <dbReference type="NCBI Taxonomy" id="741063"/>
    <lineage>
        <taxon>Bacteria</taxon>
        <taxon>Pseudomonadati</taxon>
        <taxon>Acidobacteriota</taxon>
        <taxon>Terriglobia</taxon>
        <taxon>Terriglobales</taxon>
        <taxon>Acidobacteriaceae</taxon>
        <taxon>Granulicella</taxon>
    </lineage>
</organism>
<comment type="caution">
    <text evidence="2">The sequence shown here is derived from an EMBL/GenBank/DDBJ whole genome shotgun (WGS) entry which is preliminary data.</text>
</comment>
<name>A0ABW1Z6E3_9BACT</name>
<dbReference type="Gene3D" id="3.60.15.10">
    <property type="entry name" value="Ribonuclease Z/Hydroxyacylglutathione hydrolase-like"/>
    <property type="match status" value="1"/>
</dbReference>
<feature type="domain" description="Metallo-beta-lactamase" evidence="1">
    <location>
        <begin position="67"/>
        <end position="149"/>
    </location>
</feature>
<dbReference type="InterPro" id="IPR052159">
    <property type="entry name" value="Competence_DNA_uptake"/>
</dbReference>
<dbReference type="SUPFAM" id="SSF56281">
    <property type="entry name" value="Metallo-hydrolase/oxidoreductase"/>
    <property type="match status" value="1"/>
</dbReference>
<dbReference type="InterPro" id="IPR001279">
    <property type="entry name" value="Metallo-B-lactamas"/>
</dbReference>